<dbReference type="AlphaFoldDB" id="A0A8S1ILV5"/>
<evidence type="ECO:0000256" key="1">
    <source>
        <dbReference type="ARBA" id="ARBA00004651"/>
    </source>
</evidence>
<dbReference type="Proteomes" id="UP000708148">
    <property type="component" value="Unassembled WGS sequence"/>
</dbReference>
<feature type="transmembrane region" description="Helical" evidence="8">
    <location>
        <begin position="122"/>
        <end position="142"/>
    </location>
</feature>
<evidence type="ECO:0000313" key="10">
    <source>
        <dbReference type="Proteomes" id="UP000708148"/>
    </source>
</evidence>
<feature type="transmembrane region" description="Helical" evidence="8">
    <location>
        <begin position="538"/>
        <end position="557"/>
    </location>
</feature>
<feature type="transmembrane region" description="Helical" evidence="8">
    <location>
        <begin position="207"/>
        <end position="227"/>
    </location>
</feature>
<dbReference type="OrthoDB" id="511172at2759"/>
<keyword evidence="10" id="KW-1185">Reference proteome</keyword>
<keyword evidence="3" id="KW-1003">Cell membrane</keyword>
<dbReference type="PANTHER" id="PTHR30003">
    <property type="entry name" value="L-LACTATE PERMEASE"/>
    <property type="match status" value="1"/>
</dbReference>
<comment type="subcellular location">
    <subcellularLocation>
        <location evidence="1">Cell membrane</location>
        <topology evidence="1">Multi-pass membrane protein</topology>
    </subcellularLocation>
</comment>
<feature type="transmembrane region" description="Helical" evidence="8">
    <location>
        <begin position="162"/>
        <end position="186"/>
    </location>
</feature>
<evidence type="ECO:0000313" key="9">
    <source>
        <dbReference type="EMBL" id="CAD7695229.1"/>
    </source>
</evidence>
<dbReference type="GO" id="GO:0005886">
    <property type="term" value="C:plasma membrane"/>
    <property type="evidence" value="ECO:0007669"/>
    <property type="project" value="UniProtKB-SubCell"/>
</dbReference>
<dbReference type="GO" id="GO:0015129">
    <property type="term" value="F:lactate transmembrane transporter activity"/>
    <property type="evidence" value="ECO:0007669"/>
    <property type="project" value="InterPro"/>
</dbReference>
<reference evidence="9" key="1">
    <citation type="submission" date="2020-12" db="EMBL/GenBank/DDBJ databases">
        <authorList>
            <person name="Iha C."/>
        </authorList>
    </citation>
    <scope>NUCLEOTIDE SEQUENCE</scope>
</reference>
<comment type="caution">
    <text evidence="9">The sequence shown here is derived from an EMBL/GenBank/DDBJ whole genome shotgun (WGS) entry which is preliminary data.</text>
</comment>
<accession>A0A8S1ILV5</accession>
<dbReference type="Pfam" id="PF02652">
    <property type="entry name" value="Lactate_perm"/>
    <property type="match status" value="2"/>
</dbReference>
<feature type="compositionally biased region" description="Low complexity" evidence="7">
    <location>
        <begin position="397"/>
        <end position="406"/>
    </location>
</feature>
<dbReference type="PANTHER" id="PTHR30003:SF0">
    <property type="entry name" value="GLYCOLATE PERMEASE GLCA-RELATED"/>
    <property type="match status" value="1"/>
</dbReference>
<feature type="transmembrane region" description="Helical" evidence="8">
    <location>
        <begin position="578"/>
        <end position="599"/>
    </location>
</feature>
<evidence type="ECO:0008006" key="11">
    <source>
        <dbReference type="Google" id="ProtNLM"/>
    </source>
</evidence>
<proteinExistence type="predicted"/>
<evidence type="ECO:0000256" key="8">
    <source>
        <dbReference type="SAM" id="Phobius"/>
    </source>
</evidence>
<keyword evidence="6 8" id="KW-0472">Membrane</keyword>
<sequence length="721" mass="76500">MAEDEIDATQDPEGGPWHGAADVVLCLAPLAFLVFVTLSQSFRMPTTQSLPLAAAMMWGVRLAYLSSEPNLVNAAVISGALEAITPLTIIGGAILLFSTMQYTMCLPYIIEQIKGGTNGHPVAEVFLIGWAFAYLIEGASGFGTPVALGAPMLVELGHAPFQSVLCLLIMNTLATPYGAVGTPIWFGFGTLGLSDDSLIRVGFKTSVIDAVVAHIVPLLAATFLVSWNDLRRNWLFVLLSIWSCVIPAVALSFVSFEFSSIMGGLVGVGITALLAKRGIGLVPAAKAGEQPSRQLLITSEEKSALAKLDSLSPRMERSNSIQVATLAVARELPHIHRQASFESTPGDFFHESTGRRVKNHFIFPITNDPSTFKMRMVTRGTQTDSLTGSGVEPSPVPSAQSVASDPQANEERMSLTAVSLNNSSRQQSHHESLDSADEAGAGMVALNVEMAPDPRSRKVHGWTAALGPVGRTMPLWGTILLLVITRIPQIGVKDLLQKEDPHLKVDLGTLGDFRVSAALVVSLSGILEEQVAWSYQMLYVPFILPFVVVSSLTIALYKRDLVPGVKWWTPFRETLARVRSITVSLVGALVLVGLIRTGGPGSPAFIIGSVLSDAVQDGFIALAPVVGALGSFFSGSTTVSNLTFGTVQLVAAKNMGTPVSGLLALQCVGATLGNMVCINNIISARTVLGLQQSEGEFIMRTGPVAAVFFVVGVLAGLVFVL</sequence>
<feature type="transmembrane region" description="Helical" evidence="8">
    <location>
        <begin position="619"/>
        <end position="647"/>
    </location>
</feature>
<feature type="transmembrane region" description="Helical" evidence="8">
    <location>
        <begin position="20"/>
        <end position="38"/>
    </location>
</feature>
<feature type="transmembrane region" description="Helical" evidence="8">
    <location>
        <begin position="233"/>
        <end position="254"/>
    </location>
</feature>
<name>A0A8S1ILV5_9CHLO</name>
<evidence type="ECO:0000256" key="7">
    <source>
        <dbReference type="SAM" id="MobiDB-lite"/>
    </source>
</evidence>
<dbReference type="GO" id="GO:0015295">
    <property type="term" value="F:solute:proton symporter activity"/>
    <property type="evidence" value="ECO:0007669"/>
    <property type="project" value="TreeGrafter"/>
</dbReference>
<keyword evidence="4 8" id="KW-0812">Transmembrane</keyword>
<feature type="transmembrane region" description="Helical" evidence="8">
    <location>
        <begin position="702"/>
        <end position="720"/>
    </location>
</feature>
<feature type="transmembrane region" description="Helical" evidence="8">
    <location>
        <begin position="659"/>
        <end position="682"/>
    </location>
</feature>
<evidence type="ECO:0000256" key="3">
    <source>
        <dbReference type="ARBA" id="ARBA00022475"/>
    </source>
</evidence>
<dbReference type="EMBL" id="CAJHUC010000321">
    <property type="protein sequence ID" value="CAD7695229.1"/>
    <property type="molecule type" value="Genomic_DNA"/>
</dbReference>
<keyword evidence="5 8" id="KW-1133">Transmembrane helix</keyword>
<gene>
    <name evidence="9" type="ORF">OSTQU699_LOCUS590</name>
</gene>
<evidence type="ECO:0000256" key="4">
    <source>
        <dbReference type="ARBA" id="ARBA00022692"/>
    </source>
</evidence>
<keyword evidence="2" id="KW-0813">Transport</keyword>
<evidence type="ECO:0000256" key="6">
    <source>
        <dbReference type="ARBA" id="ARBA00023136"/>
    </source>
</evidence>
<dbReference type="InterPro" id="IPR003804">
    <property type="entry name" value="Lactate_perm"/>
</dbReference>
<protein>
    <recommendedName>
        <fullName evidence="11">Lactate permease</fullName>
    </recommendedName>
</protein>
<evidence type="ECO:0000256" key="2">
    <source>
        <dbReference type="ARBA" id="ARBA00022448"/>
    </source>
</evidence>
<organism evidence="9 10">
    <name type="scientific">Ostreobium quekettii</name>
    <dbReference type="NCBI Taxonomy" id="121088"/>
    <lineage>
        <taxon>Eukaryota</taxon>
        <taxon>Viridiplantae</taxon>
        <taxon>Chlorophyta</taxon>
        <taxon>core chlorophytes</taxon>
        <taxon>Ulvophyceae</taxon>
        <taxon>TCBD clade</taxon>
        <taxon>Bryopsidales</taxon>
        <taxon>Ostreobineae</taxon>
        <taxon>Ostreobiaceae</taxon>
        <taxon>Ostreobium</taxon>
    </lineage>
</organism>
<feature type="region of interest" description="Disordered" evidence="7">
    <location>
        <begin position="383"/>
        <end position="412"/>
    </location>
</feature>
<evidence type="ECO:0000256" key="5">
    <source>
        <dbReference type="ARBA" id="ARBA00022989"/>
    </source>
</evidence>